<dbReference type="AlphaFoldDB" id="F8NXP5"/>
<dbReference type="Proteomes" id="UP000008064">
    <property type="component" value="Unassembled WGS sequence"/>
</dbReference>
<organism>
    <name type="scientific">Serpula lacrymans var. lacrymans (strain S7.9)</name>
    <name type="common">Dry rot fungus</name>
    <dbReference type="NCBI Taxonomy" id="578457"/>
    <lineage>
        <taxon>Eukaryota</taxon>
        <taxon>Fungi</taxon>
        <taxon>Dikarya</taxon>
        <taxon>Basidiomycota</taxon>
        <taxon>Agaricomycotina</taxon>
        <taxon>Agaricomycetes</taxon>
        <taxon>Agaricomycetidae</taxon>
        <taxon>Boletales</taxon>
        <taxon>Coniophorineae</taxon>
        <taxon>Serpulaceae</taxon>
        <taxon>Serpula</taxon>
    </lineage>
</organism>
<dbReference type="GeneID" id="18819409"/>
<protein>
    <submittedName>
        <fullName evidence="2">Uncharacterized protein</fullName>
    </submittedName>
</protein>
<dbReference type="EMBL" id="GL945434">
    <property type="protein sequence ID" value="EGO24717.1"/>
    <property type="molecule type" value="Genomic_DNA"/>
</dbReference>
<feature type="region of interest" description="Disordered" evidence="1">
    <location>
        <begin position="1"/>
        <end position="132"/>
    </location>
</feature>
<dbReference type="HOGENOM" id="CLU_130541_0_0_1"/>
<proteinExistence type="predicted"/>
<accession>F8NXP5</accession>
<evidence type="ECO:0000313" key="2">
    <source>
        <dbReference type="EMBL" id="EGO24717.1"/>
    </source>
</evidence>
<dbReference type="OrthoDB" id="3146826at2759"/>
<sequence>MSARNIDIDQNVDDLTYNPKGDYVADSAAYNPNDDPEDVPVAARGAGNQPSYVNAGKEDQEAARSEATGRVSKGEVQELMQDTTKDEKKKSGTRGKKINAYKQEQDMDRAFEETGTDPAEQDVEIRAAVGRR</sequence>
<evidence type="ECO:0000256" key="1">
    <source>
        <dbReference type="SAM" id="MobiDB-lite"/>
    </source>
</evidence>
<gene>
    <name evidence="2" type="ORF">SERLADRAFT_468422</name>
</gene>
<dbReference type="KEGG" id="sla:SERLADRAFT_468422"/>
<name>F8NXP5_SERL9</name>
<feature type="compositionally biased region" description="Basic and acidic residues" evidence="1">
    <location>
        <begin position="103"/>
        <end position="112"/>
    </location>
</feature>
<reference evidence="2" key="1">
    <citation type="submission" date="2011-04" db="EMBL/GenBank/DDBJ databases">
        <title>Evolution of plant cell wall degrading machinery underlies the functional diversity of forest fungi.</title>
        <authorList>
            <consortium name="US DOE Joint Genome Institute (JGI-PGF)"/>
            <person name="Eastwood D.C."/>
            <person name="Floudas D."/>
            <person name="Binder M."/>
            <person name="Majcherczyk A."/>
            <person name="Schneider P."/>
            <person name="Aerts A."/>
            <person name="Asiegbu F.O."/>
            <person name="Baker S.E."/>
            <person name="Barry K."/>
            <person name="Bendiksby M."/>
            <person name="Blumentritt M."/>
            <person name="Coutinho P.M."/>
            <person name="Cullen D."/>
            <person name="Cullen D."/>
            <person name="Gathman A."/>
            <person name="Goodell B."/>
            <person name="Henrissat B."/>
            <person name="Ihrmark K."/>
            <person name="Kauserud H."/>
            <person name="Kohler A."/>
            <person name="LaButti K."/>
            <person name="Lapidus A."/>
            <person name="Lavin J.L."/>
            <person name="Lee Y.-H."/>
            <person name="Lindquist E."/>
            <person name="Lilly W."/>
            <person name="Lucas S."/>
            <person name="Morin E."/>
            <person name="Murat C."/>
            <person name="Oguiza J.A."/>
            <person name="Park J."/>
            <person name="Pisabarro A.G."/>
            <person name="Riley R."/>
            <person name="Rosling A."/>
            <person name="Salamov A."/>
            <person name="Schmidt O."/>
            <person name="Schmutz J."/>
            <person name="Skrede I."/>
            <person name="Stenlid J."/>
            <person name="Wiebenga A."/>
            <person name="Xie X."/>
            <person name="Kues U."/>
            <person name="Hibbett D.S."/>
            <person name="Hoffmeister D."/>
            <person name="Hogberg N."/>
            <person name="Martin F."/>
            <person name="Grigoriev I.V."/>
            <person name="Watkinson S.C."/>
        </authorList>
    </citation>
    <scope>NUCLEOTIDE SEQUENCE</scope>
    <source>
        <strain evidence="2">S7.9</strain>
    </source>
</reference>
<dbReference type="RefSeq" id="XP_007318736.1">
    <property type="nucleotide sequence ID" value="XM_007318674.1"/>
</dbReference>